<protein>
    <recommendedName>
        <fullName evidence="4">DUF3887 domain-containing protein</fullName>
    </recommendedName>
</protein>
<keyword evidence="1" id="KW-0732">Signal</keyword>
<dbReference type="EMBL" id="CP002116">
    <property type="protein sequence ID" value="ADK79537.1"/>
    <property type="molecule type" value="Genomic_DNA"/>
</dbReference>
<dbReference type="RefSeq" id="WP_013253001.1">
    <property type="nucleotide sequence ID" value="NC_014364.1"/>
</dbReference>
<feature type="chain" id="PRO_5003150810" description="DUF3887 domain-containing protein" evidence="1">
    <location>
        <begin position="21"/>
        <end position="144"/>
    </location>
</feature>
<name>E1RB07_SEDSS</name>
<dbReference type="STRING" id="573413.Spirs_0381"/>
<proteinExistence type="predicted"/>
<dbReference type="AlphaFoldDB" id="E1RB07"/>
<evidence type="ECO:0000256" key="1">
    <source>
        <dbReference type="SAM" id="SignalP"/>
    </source>
</evidence>
<evidence type="ECO:0000313" key="3">
    <source>
        <dbReference type="Proteomes" id="UP000002318"/>
    </source>
</evidence>
<evidence type="ECO:0008006" key="4">
    <source>
        <dbReference type="Google" id="ProtNLM"/>
    </source>
</evidence>
<dbReference type="Proteomes" id="UP000002318">
    <property type="component" value="Chromosome"/>
</dbReference>
<dbReference type="HOGENOM" id="CLU_1795276_0_0_12"/>
<accession>E1RB07</accession>
<dbReference type="KEGG" id="ssm:Spirs_0381"/>
<reference evidence="3" key="1">
    <citation type="journal article" date="2010" name="Stand. Genomic Sci.">
        <title>Complete genome sequence of Spirochaeta smaragdinae type strain (SEBR 4228).</title>
        <authorList>
            <person name="Mavromatis K."/>
            <person name="Yasawong M."/>
            <person name="Chertkov O."/>
            <person name="Lapidus A."/>
            <person name="Lucas S."/>
            <person name="Nolan M."/>
            <person name="Del Rio T.G."/>
            <person name="Tice H."/>
            <person name="Cheng J.F."/>
            <person name="Pitluck S."/>
            <person name="Liolios K."/>
            <person name="Ivanova N."/>
            <person name="Tapia R."/>
            <person name="Han C."/>
            <person name="Bruce D."/>
            <person name="Goodwin L."/>
            <person name="Pati A."/>
            <person name="Chen A."/>
            <person name="Palaniappan K."/>
            <person name="Land M."/>
            <person name="Hauser L."/>
            <person name="Chang Y.J."/>
            <person name="Jeffries C.D."/>
            <person name="Detter J.C."/>
            <person name="Rohde M."/>
            <person name="Brambilla E."/>
            <person name="Spring S."/>
            <person name="Goker M."/>
            <person name="Sikorski J."/>
            <person name="Woyke T."/>
            <person name="Bristow J."/>
            <person name="Eisen J.A."/>
            <person name="Markowitz V."/>
            <person name="Hugenholtz P."/>
            <person name="Klenk H.P."/>
            <person name="Kyrpides N.C."/>
        </authorList>
    </citation>
    <scope>NUCLEOTIDE SEQUENCE [LARGE SCALE GENOMIC DNA]</scope>
    <source>
        <strain evidence="3">DSM 11293 / JCM 15392 / SEBR 4228</strain>
    </source>
</reference>
<keyword evidence="3" id="KW-1185">Reference proteome</keyword>
<gene>
    <name evidence="2" type="ordered locus">Spirs_0381</name>
</gene>
<evidence type="ECO:0000313" key="2">
    <source>
        <dbReference type="EMBL" id="ADK79537.1"/>
    </source>
</evidence>
<organism evidence="2 3">
    <name type="scientific">Sediminispirochaeta smaragdinae (strain DSM 11293 / JCM 15392 / SEBR 4228)</name>
    <name type="common">Spirochaeta smaragdinae</name>
    <dbReference type="NCBI Taxonomy" id="573413"/>
    <lineage>
        <taxon>Bacteria</taxon>
        <taxon>Pseudomonadati</taxon>
        <taxon>Spirochaetota</taxon>
        <taxon>Spirochaetia</taxon>
        <taxon>Spirochaetales</taxon>
        <taxon>Spirochaetaceae</taxon>
        <taxon>Sediminispirochaeta</taxon>
    </lineage>
</organism>
<feature type="signal peptide" evidence="1">
    <location>
        <begin position="1"/>
        <end position="20"/>
    </location>
</feature>
<sequence>MKRLPLLFLLMLISVSTLFASKELDAKVGDFFQALKQEKYEEGITNLLAGSLLEEKVVNVTQTRNNWIAQFSQIKSLYGDYLAWDKVSTVSLGGLEETTYFVYCRDYPIKIVITEYDNGMDRKIINMFFDDQILDTLRDHGSYF</sequence>